<proteinExistence type="predicted"/>
<feature type="domain" description="Biofilm-associated protein BapA-like prefix-like" evidence="1">
    <location>
        <begin position="5"/>
        <end position="100"/>
    </location>
</feature>
<organism evidence="2 3">
    <name type="scientific">Martelella mangrovi</name>
    <dbReference type="NCBI Taxonomy" id="1397477"/>
    <lineage>
        <taxon>Bacteria</taxon>
        <taxon>Pseudomonadati</taxon>
        <taxon>Pseudomonadota</taxon>
        <taxon>Alphaproteobacteria</taxon>
        <taxon>Hyphomicrobiales</taxon>
        <taxon>Aurantimonadaceae</taxon>
        <taxon>Martelella</taxon>
    </lineage>
</organism>
<reference evidence="2 3" key="1">
    <citation type="submission" date="2024-06" db="EMBL/GenBank/DDBJ databases">
        <title>Genomic Encyclopedia of Type Strains, Phase IV (KMG-IV): sequencing the most valuable type-strain genomes for metagenomic binning, comparative biology and taxonomic classification.</title>
        <authorList>
            <person name="Goeker M."/>
        </authorList>
    </citation>
    <scope>NUCLEOTIDE SEQUENCE [LARGE SCALE GENOMIC DNA]</scope>
    <source>
        <strain evidence="2 3">DSM 28102</strain>
    </source>
</reference>
<evidence type="ECO:0000313" key="3">
    <source>
        <dbReference type="Proteomes" id="UP001549164"/>
    </source>
</evidence>
<dbReference type="EMBL" id="JBEPLY010000010">
    <property type="protein sequence ID" value="MET3600992.1"/>
    <property type="molecule type" value="Genomic_DNA"/>
</dbReference>
<evidence type="ECO:0000313" key="2">
    <source>
        <dbReference type="EMBL" id="MET3600992.1"/>
    </source>
</evidence>
<dbReference type="Gene3D" id="2.60.40.10">
    <property type="entry name" value="Immunoglobulins"/>
    <property type="match status" value="1"/>
</dbReference>
<dbReference type="InterPro" id="IPR013783">
    <property type="entry name" value="Ig-like_fold"/>
</dbReference>
<dbReference type="Pfam" id="PF22783">
    <property type="entry name" value="BapA_N"/>
    <property type="match status" value="1"/>
</dbReference>
<comment type="caution">
    <text evidence="2">The sequence shown here is derived from an EMBL/GenBank/DDBJ whole genome shotgun (WGS) entry which is preliminary data.</text>
</comment>
<protein>
    <recommendedName>
        <fullName evidence="1">Biofilm-associated protein BapA-like prefix-like domain-containing protein</fullName>
    </recommendedName>
</protein>
<dbReference type="Proteomes" id="UP001549164">
    <property type="component" value="Unassembled WGS sequence"/>
</dbReference>
<dbReference type="RefSeq" id="WP_354434853.1">
    <property type="nucleotide sequence ID" value="NZ_JBEPLY010000010.1"/>
</dbReference>
<dbReference type="NCBIfam" id="NF033677">
    <property type="entry name" value="biofilm_BapA_N"/>
    <property type="match status" value="1"/>
</dbReference>
<gene>
    <name evidence="2" type="ORF">ABID12_002943</name>
</gene>
<accession>A0ABV2IFN6</accession>
<dbReference type="InterPro" id="IPR048051">
    <property type="entry name" value="BapA-like_prefix-like"/>
</dbReference>
<sequence length="283" mass="29334">MDAIIVDKNDGSQHRQPVGNLQLDEASVVKLPVAPENVASFEQNGNDLVIVTTSGETIVIGDFFVNFGDDRSELVLVDNDGVAWWGQYSGPWSDFAFAEIGADTAAPFPLAALLGVGAAAAGGLALGFDDGDGDGPAPVFPELDVQDIADDPAGDRVSVSGNSTGDYVVVTYPDGNGGTTVSDPIPVDEDGNWSYDIPRDDIAEGDVEITGTVTDENGNPVQDADGNPISDTETATLDLTGPEVEVVITDNGQDGTLVLTFAPDTDTTTFDPSADLDLVNADL</sequence>
<feature type="non-terminal residue" evidence="2">
    <location>
        <position position="283"/>
    </location>
</feature>
<name>A0ABV2IFN6_9HYPH</name>
<keyword evidence="3" id="KW-1185">Reference proteome</keyword>
<evidence type="ECO:0000259" key="1">
    <source>
        <dbReference type="Pfam" id="PF22783"/>
    </source>
</evidence>